<dbReference type="GO" id="GO:0032993">
    <property type="term" value="C:protein-DNA complex"/>
    <property type="evidence" value="ECO:0007669"/>
    <property type="project" value="TreeGrafter"/>
</dbReference>
<evidence type="ECO:0000313" key="7">
    <source>
        <dbReference type="Proteomes" id="UP000502996"/>
    </source>
</evidence>
<accession>A0A6G6W9X9</accession>
<dbReference type="InterPro" id="IPR005119">
    <property type="entry name" value="LysR_subst-bd"/>
</dbReference>
<dbReference type="AlphaFoldDB" id="A0A6G6W9X9"/>
<dbReference type="Pfam" id="PF03466">
    <property type="entry name" value="LysR_substrate"/>
    <property type="match status" value="1"/>
</dbReference>
<dbReference type="PROSITE" id="PS50931">
    <property type="entry name" value="HTH_LYSR"/>
    <property type="match status" value="1"/>
</dbReference>
<gene>
    <name evidence="6" type="ORF">G5V58_03915</name>
</gene>
<keyword evidence="2" id="KW-0805">Transcription regulation</keyword>
<dbReference type="FunFam" id="1.10.10.10:FF:000001">
    <property type="entry name" value="LysR family transcriptional regulator"/>
    <property type="match status" value="1"/>
</dbReference>
<proteinExistence type="inferred from homology"/>
<dbReference type="EMBL" id="CP049257">
    <property type="protein sequence ID" value="QIG42032.1"/>
    <property type="molecule type" value="Genomic_DNA"/>
</dbReference>
<protein>
    <submittedName>
        <fullName evidence="6">LysR family transcriptional regulator</fullName>
    </submittedName>
</protein>
<dbReference type="Pfam" id="PF00126">
    <property type="entry name" value="HTH_1"/>
    <property type="match status" value="1"/>
</dbReference>
<dbReference type="SUPFAM" id="SSF53850">
    <property type="entry name" value="Periplasmic binding protein-like II"/>
    <property type="match status" value="1"/>
</dbReference>
<feature type="domain" description="HTH lysR-type" evidence="5">
    <location>
        <begin position="1"/>
        <end position="58"/>
    </location>
</feature>
<organism evidence="6 7">
    <name type="scientific">Nocardioides anomalus</name>
    <dbReference type="NCBI Taxonomy" id="2712223"/>
    <lineage>
        <taxon>Bacteria</taxon>
        <taxon>Bacillati</taxon>
        <taxon>Actinomycetota</taxon>
        <taxon>Actinomycetes</taxon>
        <taxon>Propionibacteriales</taxon>
        <taxon>Nocardioidaceae</taxon>
        <taxon>Nocardioides</taxon>
    </lineage>
</organism>
<dbReference type="RefSeq" id="WP_165228941.1">
    <property type="nucleotide sequence ID" value="NZ_CP049257.1"/>
</dbReference>
<evidence type="ECO:0000256" key="3">
    <source>
        <dbReference type="ARBA" id="ARBA00023125"/>
    </source>
</evidence>
<evidence type="ECO:0000256" key="4">
    <source>
        <dbReference type="ARBA" id="ARBA00023163"/>
    </source>
</evidence>
<evidence type="ECO:0000259" key="5">
    <source>
        <dbReference type="PROSITE" id="PS50931"/>
    </source>
</evidence>
<dbReference type="CDD" id="cd08414">
    <property type="entry name" value="PBP2_LTTR_aromatics_like"/>
    <property type="match status" value="1"/>
</dbReference>
<evidence type="ECO:0000256" key="2">
    <source>
        <dbReference type="ARBA" id="ARBA00023015"/>
    </source>
</evidence>
<dbReference type="KEGG" id="nano:G5V58_03915"/>
<dbReference type="PANTHER" id="PTHR30346:SF28">
    <property type="entry name" value="HTH-TYPE TRANSCRIPTIONAL REGULATOR CYNR"/>
    <property type="match status" value="1"/>
</dbReference>
<keyword evidence="4" id="KW-0804">Transcription</keyword>
<dbReference type="Gene3D" id="3.40.190.10">
    <property type="entry name" value="Periplasmic binding protein-like II"/>
    <property type="match status" value="2"/>
</dbReference>
<evidence type="ECO:0000256" key="1">
    <source>
        <dbReference type="ARBA" id="ARBA00009437"/>
    </source>
</evidence>
<dbReference type="GO" id="GO:0003677">
    <property type="term" value="F:DNA binding"/>
    <property type="evidence" value="ECO:0007669"/>
    <property type="project" value="UniProtKB-KW"/>
</dbReference>
<name>A0A6G6W9X9_9ACTN</name>
<comment type="similarity">
    <text evidence="1">Belongs to the LysR transcriptional regulatory family.</text>
</comment>
<dbReference type="Gene3D" id="1.10.10.10">
    <property type="entry name" value="Winged helix-like DNA-binding domain superfamily/Winged helix DNA-binding domain"/>
    <property type="match status" value="1"/>
</dbReference>
<dbReference type="InterPro" id="IPR000847">
    <property type="entry name" value="LysR_HTH_N"/>
</dbReference>
<keyword evidence="7" id="KW-1185">Reference proteome</keyword>
<reference evidence="6 7" key="1">
    <citation type="submission" date="2020-02" db="EMBL/GenBank/DDBJ databases">
        <title>Full genome sequence of Nocardioides sp. R-3366.</title>
        <authorList>
            <person name="Im W.-T."/>
        </authorList>
    </citation>
    <scope>NUCLEOTIDE SEQUENCE [LARGE SCALE GENOMIC DNA]</scope>
    <source>
        <strain evidence="6 7">R-3366</strain>
    </source>
</reference>
<dbReference type="PRINTS" id="PR00039">
    <property type="entry name" value="HTHLYSR"/>
</dbReference>
<keyword evidence="3" id="KW-0238">DNA-binding</keyword>
<dbReference type="GO" id="GO:0003700">
    <property type="term" value="F:DNA-binding transcription factor activity"/>
    <property type="evidence" value="ECO:0007669"/>
    <property type="project" value="InterPro"/>
</dbReference>
<evidence type="ECO:0000313" key="6">
    <source>
        <dbReference type="EMBL" id="QIG42032.1"/>
    </source>
</evidence>
<dbReference type="PANTHER" id="PTHR30346">
    <property type="entry name" value="TRANSCRIPTIONAL DUAL REGULATOR HCAR-RELATED"/>
    <property type="match status" value="1"/>
</dbReference>
<dbReference type="InterPro" id="IPR036390">
    <property type="entry name" value="WH_DNA-bd_sf"/>
</dbReference>
<dbReference type="SUPFAM" id="SSF46785">
    <property type="entry name" value="Winged helix' DNA-binding domain"/>
    <property type="match status" value="1"/>
</dbReference>
<dbReference type="Proteomes" id="UP000502996">
    <property type="component" value="Chromosome"/>
</dbReference>
<dbReference type="InterPro" id="IPR036388">
    <property type="entry name" value="WH-like_DNA-bd_sf"/>
</dbReference>
<sequence>MELRHLRAFLAVADERHFGRAAERLHLAQPALSQQVKQLEREVGLALFERTTRRVELSEAGHRFEPHARSVLAAVEHASADLALLADGRAGRVAVGFIGTATYDVLPRVAREVRDRLPDVELDLHGELLSPALVDRLVAGQLDLAILRPDGITRPDVLIRDLRRERLVAVLPAQHPLARRRRLDLADLAEEAFVVHPAGDRSSMHGHVLAACARAGFRPTSTIEVSETATLAVFVAAGLGVALVPEPVRSLALAGVAYVPLADPPEVRLALASRAGDPAAATERVAGIIAAAVGAG</sequence>